<organism evidence="1">
    <name type="scientific">marine sediment metagenome</name>
    <dbReference type="NCBI Taxonomy" id="412755"/>
    <lineage>
        <taxon>unclassified sequences</taxon>
        <taxon>metagenomes</taxon>
        <taxon>ecological metagenomes</taxon>
    </lineage>
</organism>
<gene>
    <name evidence="1" type="ORF">LCGC14_0416800</name>
</gene>
<accession>A0A0F9VE46</accession>
<protein>
    <recommendedName>
        <fullName evidence="2">Large polyvalent protein associated domain-containing protein</fullName>
    </recommendedName>
</protein>
<comment type="caution">
    <text evidence="1">The sequence shown here is derived from an EMBL/GenBank/DDBJ whole genome shotgun (WGS) entry which is preliminary data.</text>
</comment>
<evidence type="ECO:0000313" key="1">
    <source>
        <dbReference type="EMBL" id="KKN71826.1"/>
    </source>
</evidence>
<dbReference type="EMBL" id="LAZR01000375">
    <property type="protein sequence ID" value="KKN71826.1"/>
    <property type="molecule type" value="Genomic_DNA"/>
</dbReference>
<evidence type="ECO:0008006" key="2">
    <source>
        <dbReference type="Google" id="ProtNLM"/>
    </source>
</evidence>
<name>A0A0F9VE46_9ZZZZ</name>
<reference evidence="1" key="1">
    <citation type="journal article" date="2015" name="Nature">
        <title>Complex archaea that bridge the gap between prokaryotes and eukaryotes.</title>
        <authorList>
            <person name="Spang A."/>
            <person name="Saw J.H."/>
            <person name="Jorgensen S.L."/>
            <person name="Zaremba-Niedzwiedzka K."/>
            <person name="Martijn J."/>
            <person name="Lind A.E."/>
            <person name="van Eijk R."/>
            <person name="Schleper C."/>
            <person name="Guy L."/>
            <person name="Ettema T.J."/>
        </authorList>
    </citation>
    <scope>NUCLEOTIDE SEQUENCE</scope>
</reference>
<proteinExistence type="predicted"/>
<sequence>MPVPSLEYVELLRAREKKAKALPEPVVEPPVIPEPAPPREEGYLTQEQAKAQYGLDLDPGWQARVRIHPQMGEQVSYLSPEGWKYEQVRWDEAGNVTDYLAFDPEGRAFGKAELEELEVSIAEEARIQEEVLAPFEAVFPGIDVEGLFASMAVTPDMSRRERLGPEQAQDDFIDAIQEIGRTSETEAILRQLGIEETDIGLFFPEEEGENITALIPEPEPEVVEPALWQRVLEYGLYPFTFFGIKMKETVDAFKELPEILKDIPSFIARDADVSAYEGVNKFIRAGLMGQIAEPFIPEDAPEEVQALFAAPKMADYFIGGAEYNEFRQLPWWQQLLYELPLWMTIPGAAATRGALAPTIARGGAKAIPARVVSGALRPAVAVERAISFPIRKTFERIAQRNFHRYLVSQGIELPPKAEKLLMNVYAKFPIVSPDTGAKLYATLGAKYGNRAVAEYYSSGRLTTDIVKRIIAYAESQGDKTLARAGQKFLLRLERSGRVEAGVDLLTDKFAVDFTKAFEEIGAKITPDMGYEISRAAAEAARQYFPMLYSTDVALTGANKMTHTLMMDTVLPSLLEQALKPSAINAELIASLIGKGVLGITASLTKQLEKIGLDTATIEAMSPNEAWASLLSGTIPTPAVEAVTPEVAPEALRPPTEVVAPEVAPVVPQVVKPPVKKPPIIEAPERTVVKEGGVPASPAEPIATGVSDSIPVIKDIGAKERIRPARKVFEKMGLSEEFRGIQRAEVEKGEARVVFDKKLKEMSKLVDKNRRHIVFREIENPGSQVGLTFNEKRAVAFFRTNFDKWADKLNLSQEKRIKNYITHIFEADITEQLKAKHPMDAAMAKALEYLAPKKIFNPFLQERLGATVGLIEDPFAAASAYESRQLKVLYYEPFLEKLAAIANDVNTPRAARNYLKDYSMRMTGEPSKLDLEINTTLQEFAEKLKGLPGGNILANYLSRGNPSGMASYNFTSALYTLWLGFKATSAIRNLSQHTLIIAEVGPADFANGIKLRFTKEGKVALKESLAWRSRRAAFVPGIDDSFVSRWPDTFRESALAMFRGADAQNVKDAFLAGYSEAKKILTEDQNKAPLDERLSQEKLRQHFIGRGDEVAADTQYLYTKMNSMALSQNAIGRVFSVLTTWSINWMELMTKWVSRRPSQVYLRYTKETGRTPPKKNWSQTYKSIVMYMIIVGLGYVLKERTRLKAWEYTGITSIRYLADVAGGDFPGLQAPGAIASMIAGFITDDERMMKSGWASAKSTFIPGIAKQLDYVASGERDWLTLLLYLEGKDYYITQLKTRWEKGWKDYEAITVAKERSDYRENNPLIEAQMFITSKFTTLSTEEARAEVLRIIEKNNLDTELIDGYEKVFGVDTDEKFATFRKTLGEVELDDEGNQKVKDNGELDYFTTSNFASEVNKLEKVVGRYKIEKDGNALAIEYLRAKDLFVQYESLTEDDARTLYRQQFPDVEASLYLWGKIGSFKNPKSAEILLGLMEKYKIPPESVPAFLDNPEKYDELFTQKFELQKKSFDLDTQYENYGNEESPLYIEDEELRKEARAKLKEDNPNWVADLRRIEAIDHGAIPEIIESWSERGKAIDEFGAGSSEAKVWLVDNKDVWDWALEQEILTDDGSDWNVPVLRINVEMATLVEDSAQYNLLKRKKEAYTEGFAETEIDNYVAYYELPVEGYRQERFLIENPVFGKAMQELKGIDIPKKVPSEQYDILLEKEDKTPEDERRMEAYKTYFPEEYIDAYVDWYENPRKDYEDDWFLQENKEFYRAMVSEGILQKRDFSKVPTRKVYEHYLIYTGLPLGQTRLDYRAQNPDLEEWLVEVKRYTPLEGRGDVGADISRFEQLSEDIAESLERIKALGE</sequence>